<accession>A0AAJ6ZBT9</accession>
<proteinExistence type="predicted"/>
<dbReference type="KEGG" id="pxu:106118957"/>
<evidence type="ECO:0000313" key="1">
    <source>
        <dbReference type="RefSeq" id="XP_013169201.1"/>
    </source>
</evidence>
<gene>
    <name evidence="1" type="primary">LOC106118957</name>
</gene>
<dbReference type="GO" id="GO:0031012">
    <property type="term" value="C:extracellular matrix"/>
    <property type="evidence" value="ECO:0007669"/>
    <property type="project" value="TreeGrafter"/>
</dbReference>
<dbReference type="AlphaFoldDB" id="A0AAJ6ZBT9"/>
<organism evidence="1">
    <name type="scientific">Papilio xuthus</name>
    <name type="common">Asian swallowtail butterfly</name>
    <dbReference type="NCBI Taxonomy" id="66420"/>
    <lineage>
        <taxon>Eukaryota</taxon>
        <taxon>Metazoa</taxon>
        <taxon>Ecdysozoa</taxon>
        <taxon>Arthropoda</taxon>
        <taxon>Hexapoda</taxon>
        <taxon>Insecta</taxon>
        <taxon>Pterygota</taxon>
        <taxon>Neoptera</taxon>
        <taxon>Endopterygota</taxon>
        <taxon>Lepidoptera</taxon>
        <taxon>Glossata</taxon>
        <taxon>Ditrysia</taxon>
        <taxon>Papilionoidea</taxon>
        <taxon>Papilionidae</taxon>
        <taxon>Papilioninae</taxon>
        <taxon>Papilio</taxon>
    </lineage>
</organism>
<dbReference type="GO" id="GO:0061343">
    <property type="term" value="P:cell adhesion involved in heart morphogenesis"/>
    <property type="evidence" value="ECO:0007669"/>
    <property type="project" value="TreeGrafter"/>
</dbReference>
<dbReference type="PANTHER" id="PTHR33395:SF22">
    <property type="entry name" value="REVERSE TRANSCRIPTASE DOMAIN-CONTAINING PROTEIN"/>
    <property type="match status" value="1"/>
</dbReference>
<dbReference type="PANTHER" id="PTHR33395">
    <property type="entry name" value="TRANSCRIPTASE, PUTATIVE-RELATED-RELATED"/>
    <property type="match status" value="1"/>
</dbReference>
<dbReference type="Proteomes" id="UP000694872">
    <property type="component" value="Unplaced"/>
</dbReference>
<feature type="non-terminal residue" evidence="1">
    <location>
        <position position="1"/>
    </location>
</feature>
<dbReference type="RefSeq" id="XP_013169201.1">
    <property type="nucleotide sequence ID" value="XM_013313747.1"/>
</dbReference>
<feature type="non-terminal residue" evidence="1">
    <location>
        <position position="348"/>
    </location>
</feature>
<protein>
    <submittedName>
        <fullName evidence="1">Uncharacterized protein LOC106118957</fullName>
    </submittedName>
</protein>
<dbReference type="GO" id="GO:0007508">
    <property type="term" value="P:larval heart development"/>
    <property type="evidence" value="ECO:0007669"/>
    <property type="project" value="TreeGrafter"/>
</dbReference>
<dbReference type="GeneID" id="106118957"/>
<sequence>VHDFALSYDLTQLVAAPTRIPDVADHTPSLLDLLLTSHPDSYQVSVDAPLGSSDHCLIRTSVPISGCPRFKPNGFRRVWHYRSADWDEMRSFFASYPWERVCFSLDDPDAVADSVADVALQGMDLFIPSSVVPIGGSSRPWFGKSCKLAARYKQDCYRAWAEASAARDVNTSQLKKKYNSASRSFKRAIAKAKSEHVASIGERLVHLPSGTRAFWSLAKAVQGNFCKPSLPSLRRGDDSLAHTAKEKADLLGSLFAANSTLDDKGNSPPKIPRGETSMSEIQFIQRSVRKALQSLDIHKSSGPDGIPPLVLRTCAPELAPVLTRLFRFSYSLGIVPKSWKTAIIHPIP</sequence>
<reference evidence="1" key="1">
    <citation type="submission" date="2025-08" db="UniProtKB">
        <authorList>
            <consortium name="RefSeq"/>
        </authorList>
    </citation>
    <scope>IDENTIFICATION</scope>
</reference>
<name>A0AAJ6ZBT9_PAPXU</name>